<proteinExistence type="predicted"/>
<sequence>MSVKSEYVLEDTDEIGEASIDLEG</sequence>
<gene>
    <name evidence="1" type="ORF">METZ01_LOCUS170832</name>
</gene>
<reference evidence="1" key="1">
    <citation type="submission" date="2018-05" db="EMBL/GenBank/DDBJ databases">
        <authorList>
            <person name="Lanie J.A."/>
            <person name="Ng W.-L."/>
            <person name="Kazmierczak K.M."/>
            <person name="Andrzejewski T.M."/>
            <person name="Davidsen T.M."/>
            <person name="Wayne K.J."/>
            <person name="Tettelin H."/>
            <person name="Glass J.I."/>
            <person name="Rusch D."/>
            <person name="Podicherti R."/>
            <person name="Tsui H.-C.T."/>
            <person name="Winkler M.E."/>
        </authorList>
    </citation>
    <scope>NUCLEOTIDE SEQUENCE</scope>
</reference>
<dbReference type="EMBL" id="UINC01031626">
    <property type="protein sequence ID" value="SVB17978.1"/>
    <property type="molecule type" value="Genomic_DNA"/>
</dbReference>
<accession>A0A382BVZ4</accession>
<dbReference type="AlphaFoldDB" id="A0A382BVZ4"/>
<evidence type="ECO:0000313" key="1">
    <source>
        <dbReference type="EMBL" id="SVB17978.1"/>
    </source>
</evidence>
<name>A0A382BVZ4_9ZZZZ</name>
<protein>
    <submittedName>
        <fullName evidence="1">Uncharacterized protein</fullName>
    </submittedName>
</protein>
<organism evidence="1">
    <name type="scientific">marine metagenome</name>
    <dbReference type="NCBI Taxonomy" id="408172"/>
    <lineage>
        <taxon>unclassified sequences</taxon>
        <taxon>metagenomes</taxon>
        <taxon>ecological metagenomes</taxon>
    </lineage>
</organism>